<dbReference type="Pfam" id="PF12730">
    <property type="entry name" value="ABC2_membrane_4"/>
    <property type="match status" value="1"/>
</dbReference>
<keyword evidence="3" id="KW-1185">Reference proteome</keyword>
<dbReference type="Proteomes" id="UP001165136">
    <property type="component" value="Unassembled WGS sequence"/>
</dbReference>
<sequence>MLASFSAELFKIRKRTVFWLVGAVWMTLTLVFGYVFPYFSYNGNPTGPAFGGRAAAEQVLSQALPESLASSAIQGFPLFAGALAMLIGVLCAGGEYGWDTMKMLFTQGPRRLSVLGGKLAALLVLMLGIVVVTFVVDGAAAWLIAAVESRPMNWPSIGALARGVLSGWLIVGMWATTGLFLATMVRGTALAAGLGLVWALAVENLMRVFASVIGPVDVLQRFFPGTNAGALAAALGVTPQGQPGGTPGVTTAVSGTQAAIVLLAYVILFAAASLFVVRQRDVT</sequence>
<evidence type="ECO:0008006" key="4">
    <source>
        <dbReference type="Google" id="ProtNLM"/>
    </source>
</evidence>
<proteinExistence type="predicted"/>
<keyword evidence="1" id="KW-0812">Transmembrane</keyword>
<feature type="transmembrane region" description="Helical" evidence="1">
    <location>
        <begin position="258"/>
        <end position="277"/>
    </location>
</feature>
<accession>A0A9W6R7N4</accession>
<evidence type="ECO:0000256" key="1">
    <source>
        <dbReference type="SAM" id="Phobius"/>
    </source>
</evidence>
<dbReference type="EMBL" id="BSTI01000024">
    <property type="protein sequence ID" value="GLY70574.1"/>
    <property type="molecule type" value="Genomic_DNA"/>
</dbReference>
<feature type="transmembrane region" description="Helical" evidence="1">
    <location>
        <begin position="189"/>
        <end position="210"/>
    </location>
</feature>
<keyword evidence="1" id="KW-1133">Transmembrane helix</keyword>
<feature type="transmembrane region" description="Helical" evidence="1">
    <location>
        <begin position="119"/>
        <end position="145"/>
    </location>
</feature>
<dbReference type="PANTHER" id="PTHR37305">
    <property type="entry name" value="INTEGRAL MEMBRANE PROTEIN-RELATED"/>
    <property type="match status" value="1"/>
</dbReference>
<dbReference type="RefSeq" id="WP_285489730.1">
    <property type="nucleotide sequence ID" value="NZ_BSTI01000024.1"/>
</dbReference>
<keyword evidence="1" id="KW-0472">Membrane</keyword>
<dbReference type="PANTHER" id="PTHR37305:SF1">
    <property type="entry name" value="MEMBRANE PROTEIN"/>
    <property type="match status" value="1"/>
</dbReference>
<organism evidence="2 3">
    <name type="scientific">Amycolatopsis taiwanensis</name>
    <dbReference type="NCBI Taxonomy" id="342230"/>
    <lineage>
        <taxon>Bacteria</taxon>
        <taxon>Bacillati</taxon>
        <taxon>Actinomycetota</taxon>
        <taxon>Actinomycetes</taxon>
        <taxon>Pseudonocardiales</taxon>
        <taxon>Pseudonocardiaceae</taxon>
        <taxon>Amycolatopsis</taxon>
    </lineage>
</organism>
<name>A0A9W6R7N4_9PSEU</name>
<comment type="caution">
    <text evidence="2">The sequence shown here is derived from an EMBL/GenBank/DDBJ whole genome shotgun (WGS) entry which is preliminary data.</text>
</comment>
<feature type="transmembrane region" description="Helical" evidence="1">
    <location>
        <begin position="165"/>
        <end position="182"/>
    </location>
</feature>
<evidence type="ECO:0000313" key="3">
    <source>
        <dbReference type="Proteomes" id="UP001165136"/>
    </source>
</evidence>
<feature type="transmembrane region" description="Helical" evidence="1">
    <location>
        <begin position="76"/>
        <end position="98"/>
    </location>
</feature>
<dbReference type="AlphaFoldDB" id="A0A9W6R7N4"/>
<protein>
    <recommendedName>
        <fullName evidence="4">ABC transporter permease</fullName>
    </recommendedName>
</protein>
<feature type="transmembrane region" description="Helical" evidence="1">
    <location>
        <begin position="16"/>
        <end position="36"/>
    </location>
</feature>
<gene>
    <name evidence="2" type="ORF">Atai01_71930</name>
</gene>
<evidence type="ECO:0000313" key="2">
    <source>
        <dbReference type="EMBL" id="GLY70574.1"/>
    </source>
</evidence>
<reference evidence="2" key="1">
    <citation type="submission" date="2023-03" db="EMBL/GenBank/DDBJ databases">
        <title>Amycolatopsis taiwanensis NBRC 103393.</title>
        <authorList>
            <person name="Ichikawa N."/>
            <person name="Sato H."/>
            <person name="Tonouchi N."/>
        </authorList>
    </citation>
    <scope>NUCLEOTIDE SEQUENCE</scope>
    <source>
        <strain evidence="2">NBRC 103393</strain>
    </source>
</reference>